<dbReference type="Ensembl" id="ENSSFAT00005031459.1">
    <property type="protein sequence ID" value="ENSSFAP00005030360.1"/>
    <property type="gene ID" value="ENSSFAG00005015406.1"/>
</dbReference>
<feature type="transmembrane region" description="Helical" evidence="7">
    <location>
        <begin position="183"/>
        <end position="203"/>
    </location>
</feature>
<reference evidence="8" key="3">
    <citation type="submission" date="2025-09" db="UniProtKB">
        <authorList>
            <consortium name="Ensembl"/>
        </authorList>
    </citation>
    <scope>IDENTIFICATION</scope>
</reference>
<proteinExistence type="inferred from homology"/>
<evidence type="ECO:0000256" key="4">
    <source>
        <dbReference type="ARBA" id="ARBA00022692"/>
    </source>
</evidence>
<feature type="transmembrane region" description="Helical" evidence="7">
    <location>
        <begin position="286"/>
        <end position="305"/>
    </location>
</feature>
<feature type="transmembrane region" description="Helical" evidence="7">
    <location>
        <begin position="374"/>
        <end position="396"/>
    </location>
</feature>
<comment type="subcellular location">
    <subcellularLocation>
        <location evidence="1">Membrane</location>
        <topology evidence="1">Multi-pass membrane protein</topology>
    </subcellularLocation>
</comment>
<dbReference type="OMA" id="CRVDTSY"/>
<dbReference type="PROSITE" id="PS01116">
    <property type="entry name" value="XANTH_URACIL_PERMASE"/>
    <property type="match status" value="1"/>
</dbReference>
<keyword evidence="5 7" id="KW-1133">Transmembrane helix</keyword>
<dbReference type="Pfam" id="PF00860">
    <property type="entry name" value="Xan_ur_permease"/>
    <property type="match status" value="1"/>
</dbReference>
<evidence type="ECO:0000256" key="7">
    <source>
        <dbReference type="SAM" id="Phobius"/>
    </source>
</evidence>
<keyword evidence="4 7" id="KW-0812">Transmembrane</keyword>
<protein>
    <recommendedName>
        <fullName evidence="10">Solute carrier family 23 member 2</fullName>
    </recommendedName>
</protein>
<organism evidence="8 9">
    <name type="scientific">Salarias fasciatus</name>
    <name type="common">Jewelled blenny</name>
    <name type="synonym">Blennius fasciatus</name>
    <dbReference type="NCBI Taxonomy" id="181472"/>
    <lineage>
        <taxon>Eukaryota</taxon>
        <taxon>Metazoa</taxon>
        <taxon>Chordata</taxon>
        <taxon>Craniata</taxon>
        <taxon>Vertebrata</taxon>
        <taxon>Euteleostomi</taxon>
        <taxon>Actinopterygii</taxon>
        <taxon>Neopterygii</taxon>
        <taxon>Teleostei</taxon>
        <taxon>Neoteleostei</taxon>
        <taxon>Acanthomorphata</taxon>
        <taxon>Ovalentaria</taxon>
        <taxon>Blenniimorphae</taxon>
        <taxon>Blenniiformes</taxon>
        <taxon>Blennioidei</taxon>
        <taxon>Blenniidae</taxon>
        <taxon>Salariinae</taxon>
        <taxon>Salarias</taxon>
    </lineage>
</organism>
<evidence type="ECO:0008006" key="10">
    <source>
        <dbReference type="Google" id="ProtNLM"/>
    </source>
</evidence>
<evidence type="ECO:0000313" key="9">
    <source>
        <dbReference type="Proteomes" id="UP000472267"/>
    </source>
</evidence>
<evidence type="ECO:0000313" key="8">
    <source>
        <dbReference type="Ensembl" id="ENSSFAP00005030360.1"/>
    </source>
</evidence>
<feature type="transmembrane region" description="Helical" evidence="7">
    <location>
        <begin position="24"/>
        <end position="44"/>
    </location>
</feature>
<dbReference type="InterPro" id="IPR006043">
    <property type="entry name" value="NCS2"/>
</dbReference>
<evidence type="ECO:0000256" key="3">
    <source>
        <dbReference type="ARBA" id="ARBA00022448"/>
    </source>
</evidence>
<dbReference type="PANTHER" id="PTHR11119">
    <property type="entry name" value="XANTHINE-URACIL / VITAMIN C PERMEASE FAMILY MEMBER"/>
    <property type="match status" value="1"/>
</dbReference>
<feature type="transmembrane region" description="Helical" evidence="7">
    <location>
        <begin position="470"/>
        <end position="490"/>
    </location>
</feature>
<keyword evidence="6 7" id="KW-0472">Membrane</keyword>
<evidence type="ECO:0000256" key="1">
    <source>
        <dbReference type="ARBA" id="ARBA00004141"/>
    </source>
</evidence>
<keyword evidence="9" id="KW-1185">Reference proteome</keyword>
<accession>A0A672HN59</accession>
<feature type="transmembrane region" description="Helical" evidence="7">
    <location>
        <begin position="402"/>
        <end position="421"/>
    </location>
</feature>
<dbReference type="InterPro" id="IPR006042">
    <property type="entry name" value="Xan_ur_permease"/>
</dbReference>
<reference evidence="8" key="2">
    <citation type="submission" date="2025-08" db="UniProtKB">
        <authorList>
            <consortium name="Ensembl"/>
        </authorList>
    </citation>
    <scope>IDENTIFICATION</scope>
</reference>
<dbReference type="Proteomes" id="UP000472267">
    <property type="component" value="Chromosome 15"/>
</dbReference>
<dbReference type="InParanoid" id="A0A672HN59"/>
<sequence>AQQTEKGKQKTRITGYSEGAQSGWHYLTAFGGNISICFILFEGLCLQHDSLTQSYLINNLFFVSGLCTVLQVTFGIRLPILQGGTFSLIIPAMTLLNLPEMKCPDWSQNATLVKASSPEFTEVWQSRMRTLQGSIMVASLVQILVGFSGLIGFLMRFIGPLTIAPTVSIIGLSLYDTAGDKAGSHWGISAMTAVLIILFSQYLRSIPIPVPAYSKTKKLHRSNFFLFQKMPVLLGILLSWLICHLLTVSKILPSDNNQYGYEARTDVKGNVLSEASWFMIPYPGQWGMPSVSLAGVFGMIAGLICSMIESVGDYHSCARLSGACRPPKHAINRGIGIEGIGSLLAGAFGTGNGTTSFSENVAVLGITKVASRRVILMSGFFMILIGMLGKIGAIFSTIPTPVIGGMFMVMFGIIAAAGISSLQATDMYSSRNIFVFGFSLFSALVIPNWIMKNPEVLSTGMIKVDQVLQILFTTRMFIGGFFGCFLDNTIPGSKRERGLLDHEGDDEDLREKVYGLPFGLSSRLQSRPWVRYIPFCPSEDHSCPEKAEDTIMSQRRLSKHSIVDEML</sequence>
<gene>
    <name evidence="8" type="primary">LOC115401943</name>
</gene>
<feature type="transmembrane region" description="Helical" evidence="7">
    <location>
        <begin position="433"/>
        <end position="450"/>
    </location>
</feature>
<dbReference type="GO" id="GO:0022857">
    <property type="term" value="F:transmembrane transporter activity"/>
    <property type="evidence" value="ECO:0007669"/>
    <property type="project" value="InterPro"/>
</dbReference>
<feature type="transmembrane region" description="Helical" evidence="7">
    <location>
        <begin position="224"/>
        <end position="247"/>
    </location>
</feature>
<feature type="transmembrane region" description="Helical" evidence="7">
    <location>
        <begin position="56"/>
        <end position="74"/>
    </location>
</feature>
<evidence type="ECO:0000256" key="6">
    <source>
        <dbReference type="ARBA" id="ARBA00023136"/>
    </source>
</evidence>
<dbReference type="AlphaFoldDB" id="A0A672HN59"/>
<reference evidence="8" key="1">
    <citation type="submission" date="2019-06" db="EMBL/GenBank/DDBJ databases">
        <authorList>
            <consortium name="Wellcome Sanger Institute Data Sharing"/>
        </authorList>
    </citation>
    <scope>NUCLEOTIDE SEQUENCE [LARGE SCALE GENOMIC DNA]</scope>
</reference>
<comment type="similarity">
    <text evidence="2">Belongs to the nucleobase:cation symporter-2 (NCS2) (TC 2.A.40) family.</text>
</comment>
<evidence type="ECO:0000256" key="2">
    <source>
        <dbReference type="ARBA" id="ARBA00008821"/>
    </source>
</evidence>
<evidence type="ECO:0000256" key="5">
    <source>
        <dbReference type="ARBA" id="ARBA00022989"/>
    </source>
</evidence>
<dbReference type="GO" id="GO:0005886">
    <property type="term" value="C:plasma membrane"/>
    <property type="evidence" value="ECO:0007669"/>
    <property type="project" value="UniProtKB-ARBA"/>
</dbReference>
<name>A0A672HN59_SALFA</name>
<keyword evidence="3" id="KW-0813">Transport</keyword>
<feature type="transmembrane region" description="Helical" evidence="7">
    <location>
        <begin position="135"/>
        <end position="158"/>
    </location>
</feature>